<accession>A0ABT6G3G6</accession>
<proteinExistence type="predicted"/>
<evidence type="ECO:0000313" key="2">
    <source>
        <dbReference type="EMBL" id="MDG4716585.1"/>
    </source>
</evidence>
<organism evidence="2 3">
    <name type="scientific">Winogradskyella marincola</name>
    <dbReference type="NCBI Taxonomy" id="3037795"/>
    <lineage>
        <taxon>Bacteria</taxon>
        <taxon>Pseudomonadati</taxon>
        <taxon>Bacteroidota</taxon>
        <taxon>Flavobacteriia</taxon>
        <taxon>Flavobacteriales</taxon>
        <taxon>Flavobacteriaceae</taxon>
        <taxon>Winogradskyella</taxon>
    </lineage>
</organism>
<dbReference type="EMBL" id="JARSBN010000006">
    <property type="protein sequence ID" value="MDG4716585.1"/>
    <property type="molecule type" value="Genomic_DNA"/>
</dbReference>
<keyword evidence="1" id="KW-1133">Transmembrane helix</keyword>
<comment type="caution">
    <text evidence="2">The sequence shown here is derived from an EMBL/GenBank/DDBJ whole genome shotgun (WGS) entry which is preliminary data.</text>
</comment>
<keyword evidence="1" id="KW-0812">Transmembrane</keyword>
<name>A0ABT6G3G6_9FLAO</name>
<evidence type="ECO:0000256" key="1">
    <source>
        <dbReference type="SAM" id="Phobius"/>
    </source>
</evidence>
<keyword evidence="1" id="KW-0472">Membrane</keyword>
<feature type="transmembrane region" description="Helical" evidence="1">
    <location>
        <begin position="71"/>
        <end position="89"/>
    </location>
</feature>
<evidence type="ECO:0000313" key="3">
    <source>
        <dbReference type="Proteomes" id="UP001529085"/>
    </source>
</evidence>
<feature type="transmembrane region" description="Helical" evidence="1">
    <location>
        <begin position="109"/>
        <end position="126"/>
    </location>
</feature>
<reference evidence="2 3" key="1">
    <citation type="submission" date="2023-03" db="EMBL/GenBank/DDBJ databases">
        <title>Strain YYF002 represents a novel species in the genus Winogradskyella isolated from seawater.</title>
        <authorList>
            <person name="Fu Z.-Y."/>
        </authorList>
    </citation>
    <scope>NUCLEOTIDE SEQUENCE [LARGE SCALE GENOMIC DNA]</scope>
    <source>
        <strain evidence="2 3">YYF002</strain>
    </source>
</reference>
<gene>
    <name evidence="2" type="ORF">P7122_11930</name>
</gene>
<keyword evidence="3" id="KW-1185">Reference proteome</keyword>
<protein>
    <submittedName>
        <fullName evidence="2">Uncharacterized protein</fullName>
    </submittedName>
</protein>
<feature type="transmembrane region" description="Helical" evidence="1">
    <location>
        <begin position="7"/>
        <end position="26"/>
    </location>
</feature>
<sequence>MKRTNSNIFYYCSVILFVISLTQNAFFTDKNNTCVGYLALIFGFYVVFDTGISWIANLCIILSWAYRHKKISIYFSLLALILGISFLFIDKITTGTNNIYRKITGYGLGYYLWTLSFVFMFYRNLLNYKKVFNPKNS</sequence>
<dbReference type="RefSeq" id="WP_278006028.1">
    <property type="nucleotide sequence ID" value="NZ_JARSBN010000006.1"/>
</dbReference>
<dbReference type="Proteomes" id="UP001529085">
    <property type="component" value="Unassembled WGS sequence"/>
</dbReference>
<feature type="transmembrane region" description="Helical" evidence="1">
    <location>
        <begin position="38"/>
        <end position="64"/>
    </location>
</feature>